<evidence type="ECO:0000256" key="4">
    <source>
        <dbReference type="ARBA" id="ARBA00023239"/>
    </source>
</evidence>
<dbReference type="PANTHER" id="PTHR33337">
    <property type="entry name" value="GFA DOMAIN-CONTAINING PROTEIN"/>
    <property type="match status" value="1"/>
</dbReference>
<evidence type="ECO:0000256" key="1">
    <source>
        <dbReference type="ARBA" id="ARBA00005495"/>
    </source>
</evidence>
<dbReference type="GO" id="GO:0032259">
    <property type="term" value="P:methylation"/>
    <property type="evidence" value="ECO:0007669"/>
    <property type="project" value="UniProtKB-KW"/>
</dbReference>
<accession>A0A5B8FZH0</accession>
<keyword evidence="6" id="KW-0808">Transferase</keyword>
<organism evidence="6 7">
    <name type="scientific">Paroceanicella profunda</name>
    <dbReference type="NCBI Taxonomy" id="2579971"/>
    <lineage>
        <taxon>Bacteria</taxon>
        <taxon>Pseudomonadati</taxon>
        <taxon>Pseudomonadota</taxon>
        <taxon>Alphaproteobacteria</taxon>
        <taxon>Rhodobacterales</taxon>
        <taxon>Paracoccaceae</taxon>
        <taxon>Paroceanicella</taxon>
    </lineage>
</organism>
<feature type="domain" description="CENP-V/GFA" evidence="5">
    <location>
        <begin position="15"/>
        <end position="121"/>
    </location>
</feature>
<proteinExistence type="inferred from homology"/>
<keyword evidence="6" id="KW-0489">Methyltransferase</keyword>
<keyword evidence="7" id="KW-1185">Reference proteome</keyword>
<dbReference type="Proteomes" id="UP000305888">
    <property type="component" value="Chromosome"/>
</dbReference>
<dbReference type="AlphaFoldDB" id="A0A5B8FZH0"/>
<dbReference type="GO" id="GO:0046872">
    <property type="term" value="F:metal ion binding"/>
    <property type="evidence" value="ECO:0007669"/>
    <property type="project" value="UniProtKB-KW"/>
</dbReference>
<evidence type="ECO:0000256" key="2">
    <source>
        <dbReference type="ARBA" id="ARBA00022723"/>
    </source>
</evidence>
<dbReference type="InterPro" id="IPR013216">
    <property type="entry name" value="Methyltransf_11"/>
</dbReference>
<gene>
    <name evidence="6" type="ORF">FDP22_10515</name>
</gene>
<reference evidence="6 7" key="1">
    <citation type="submission" date="2019-06" db="EMBL/GenBank/DDBJ databases">
        <title>Genome sequence of Rhodobacteraceae bacterium D4M1.</title>
        <authorList>
            <person name="Cao J."/>
        </authorList>
    </citation>
    <scope>NUCLEOTIDE SEQUENCE [LARGE SCALE GENOMIC DNA]</scope>
    <source>
        <strain evidence="6 7">D4M1</strain>
    </source>
</reference>
<dbReference type="EMBL" id="CP040818">
    <property type="protein sequence ID" value="QDL92169.1"/>
    <property type="molecule type" value="Genomic_DNA"/>
</dbReference>
<dbReference type="PANTHER" id="PTHR33337:SF3">
    <property type="entry name" value="CENP-V_GFA DOMAIN-CONTAINING PROTEIN"/>
    <property type="match status" value="1"/>
</dbReference>
<evidence type="ECO:0000313" key="6">
    <source>
        <dbReference type="EMBL" id="QDL92169.1"/>
    </source>
</evidence>
<sequence length="349" mass="37034">MTDSPSAPDTPAAAITGGCQCGAVRYTVTAAPLGMARCHCTTCQAQSASAFGLSLFVPTEGFALTGETRIFEVTADSGRLKHCHFCPACGTRVYHITAGGAPGVAVKGGTLDAGHGFRPVADFYTDRRLPWVAPIPGALDFPRDPGDMRAVFDAFSTTRFYDDTAATYADWSTPERVPGTLAGFLARFDAPCDLMDLGCGAGWAAAAMRAAGHRVTALDASPGLAAEAAARHGLSVRIARVERLADEAAFDGIWAHYSLQHAARAAMPDILARIARALHPGGRLLIGLQAGSEDRRDGLGRHYAYYRPEEMRTLLTDAGFTDIAIDSRPGKHYDGHPSENLTIEARRNA</sequence>
<dbReference type="GO" id="GO:0016846">
    <property type="term" value="F:carbon-sulfur lyase activity"/>
    <property type="evidence" value="ECO:0007669"/>
    <property type="project" value="InterPro"/>
</dbReference>
<comment type="similarity">
    <text evidence="1">Belongs to the Gfa family.</text>
</comment>
<dbReference type="PROSITE" id="PS51891">
    <property type="entry name" value="CENP_V_GFA"/>
    <property type="match status" value="1"/>
</dbReference>
<name>A0A5B8FZH0_9RHOB</name>
<dbReference type="SUPFAM" id="SSF53335">
    <property type="entry name" value="S-adenosyl-L-methionine-dependent methyltransferases"/>
    <property type="match status" value="1"/>
</dbReference>
<dbReference type="SUPFAM" id="SSF51316">
    <property type="entry name" value="Mss4-like"/>
    <property type="match status" value="1"/>
</dbReference>
<keyword evidence="2" id="KW-0479">Metal-binding</keyword>
<dbReference type="GO" id="GO:0008757">
    <property type="term" value="F:S-adenosylmethionine-dependent methyltransferase activity"/>
    <property type="evidence" value="ECO:0007669"/>
    <property type="project" value="InterPro"/>
</dbReference>
<dbReference type="InterPro" id="IPR029063">
    <property type="entry name" value="SAM-dependent_MTases_sf"/>
</dbReference>
<keyword evidence="3" id="KW-0862">Zinc</keyword>
<dbReference type="KEGG" id="ppru:FDP22_10515"/>
<dbReference type="InterPro" id="IPR006913">
    <property type="entry name" value="CENP-V/GFA"/>
</dbReference>
<dbReference type="OrthoDB" id="9804312at2"/>
<evidence type="ECO:0000259" key="5">
    <source>
        <dbReference type="PROSITE" id="PS51891"/>
    </source>
</evidence>
<dbReference type="Gene3D" id="3.40.50.150">
    <property type="entry name" value="Vaccinia Virus protein VP39"/>
    <property type="match status" value="1"/>
</dbReference>
<keyword evidence="4" id="KW-0456">Lyase</keyword>
<dbReference type="InterPro" id="IPR011057">
    <property type="entry name" value="Mss4-like_sf"/>
</dbReference>
<evidence type="ECO:0000313" key="7">
    <source>
        <dbReference type="Proteomes" id="UP000305888"/>
    </source>
</evidence>
<protein>
    <submittedName>
        <fullName evidence="6">Methyltransferase domain-containing protein</fullName>
    </submittedName>
</protein>
<dbReference type="Pfam" id="PF08241">
    <property type="entry name" value="Methyltransf_11"/>
    <property type="match status" value="1"/>
</dbReference>
<dbReference type="Pfam" id="PF04828">
    <property type="entry name" value="GFA"/>
    <property type="match status" value="1"/>
</dbReference>
<dbReference type="CDD" id="cd02440">
    <property type="entry name" value="AdoMet_MTases"/>
    <property type="match status" value="1"/>
</dbReference>
<evidence type="ECO:0000256" key="3">
    <source>
        <dbReference type="ARBA" id="ARBA00022833"/>
    </source>
</evidence>
<dbReference type="Gene3D" id="3.90.1590.10">
    <property type="entry name" value="glutathione-dependent formaldehyde- activating enzyme (gfa)"/>
    <property type="match status" value="1"/>
</dbReference>
<dbReference type="RefSeq" id="WP_138572732.1">
    <property type="nucleotide sequence ID" value="NZ_CP040818.1"/>
</dbReference>